<accession>A0AA39M226</accession>
<comment type="caution">
    <text evidence="2">The sequence shown here is derived from an EMBL/GenBank/DDBJ whole genome shotgun (WGS) entry which is preliminary data.</text>
</comment>
<reference evidence="2" key="1">
    <citation type="submission" date="2023-06" db="EMBL/GenBank/DDBJ databases">
        <title>Genomic analysis of the entomopathogenic nematode Steinernema hermaphroditum.</title>
        <authorList>
            <person name="Schwarz E.M."/>
            <person name="Heppert J.K."/>
            <person name="Baniya A."/>
            <person name="Schwartz H.T."/>
            <person name="Tan C.-H."/>
            <person name="Antoshechkin I."/>
            <person name="Sternberg P.W."/>
            <person name="Goodrich-Blair H."/>
            <person name="Dillman A.R."/>
        </authorList>
    </citation>
    <scope>NUCLEOTIDE SEQUENCE</scope>
    <source>
        <strain evidence="2">PS9179</strain>
        <tissue evidence="2">Whole animal</tissue>
    </source>
</reference>
<dbReference type="Proteomes" id="UP001175271">
    <property type="component" value="Unassembled WGS sequence"/>
</dbReference>
<evidence type="ECO:0008006" key="4">
    <source>
        <dbReference type="Google" id="ProtNLM"/>
    </source>
</evidence>
<feature type="signal peptide" evidence="1">
    <location>
        <begin position="1"/>
        <end position="18"/>
    </location>
</feature>
<sequence>MLVFFVVFCLSLPIVAFGCAPGSGCESGTSPACLSYPFQRSLWRVCRSRRPTCLRQRKQMPTEDAARRHLTTDIKGAIYEAAEKYASSGVGLLIQKVETTLRTAQRALRFNKCLSPGGEVHS</sequence>
<dbReference type="EMBL" id="JAUCMV010000002">
    <property type="protein sequence ID" value="KAK0417695.1"/>
    <property type="molecule type" value="Genomic_DNA"/>
</dbReference>
<dbReference type="AlphaFoldDB" id="A0AA39M226"/>
<name>A0AA39M226_9BILA</name>
<evidence type="ECO:0000313" key="3">
    <source>
        <dbReference type="Proteomes" id="UP001175271"/>
    </source>
</evidence>
<proteinExistence type="predicted"/>
<feature type="chain" id="PRO_5041316337" description="Ground-like domain-containing protein" evidence="1">
    <location>
        <begin position="19"/>
        <end position="122"/>
    </location>
</feature>
<keyword evidence="3" id="KW-1185">Reference proteome</keyword>
<evidence type="ECO:0000313" key="2">
    <source>
        <dbReference type="EMBL" id="KAK0417695.1"/>
    </source>
</evidence>
<protein>
    <recommendedName>
        <fullName evidence="4">Ground-like domain-containing protein</fullName>
    </recommendedName>
</protein>
<evidence type="ECO:0000256" key="1">
    <source>
        <dbReference type="SAM" id="SignalP"/>
    </source>
</evidence>
<gene>
    <name evidence="2" type="ORF">QR680_013154</name>
</gene>
<keyword evidence="1" id="KW-0732">Signal</keyword>
<organism evidence="2 3">
    <name type="scientific">Steinernema hermaphroditum</name>
    <dbReference type="NCBI Taxonomy" id="289476"/>
    <lineage>
        <taxon>Eukaryota</taxon>
        <taxon>Metazoa</taxon>
        <taxon>Ecdysozoa</taxon>
        <taxon>Nematoda</taxon>
        <taxon>Chromadorea</taxon>
        <taxon>Rhabditida</taxon>
        <taxon>Tylenchina</taxon>
        <taxon>Panagrolaimomorpha</taxon>
        <taxon>Strongyloidoidea</taxon>
        <taxon>Steinernematidae</taxon>
        <taxon>Steinernema</taxon>
    </lineage>
</organism>